<dbReference type="RefSeq" id="XP_043041212.1">
    <property type="nucleotide sequence ID" value="XM_043182294.1"/>
</dbReference>
<accession>A0A9P8AVA3</accession>
<comment type="caution">
    <text evidence="2">The sequence shown here is derived from an EMBL/GenBank/DDBJ whole genome shotgun (WGS) entry which is preliminary data.</text>
</comment>
<feature type="region of interest" description="Disordered" evidence="1">
    <location>
        <begin position="40"/>
        <end position="73"/>
    </location>
</feature>
<protein>
    <submittedName>
        <fullName evidence="2">Uncharacterized protein</fullName>
    </submittedName>
</protein>
<dbReference type="GeneID" id="66104590"/>
<evidence type="ECO:0000313" key="3">
    <source>
        <dbReference type="Proteomes" id="UP000812287"/>
    </source>
</evidence>
<sequence length="141" mass="16420">MENGMMCRRRSRMHIHSLRAKNLPLDLSFKSLFSGHTLRPRMRRDPVQSMPGNPQKRHDLSVQTHRAPSPSFGTRATTSCYASTLTPTIIDRRALTHIANIFRINPSYRQDPDKLVHILQTRSLFVQYCRKIISILQLIIW</sequence>
<evidence type="ECO:0000256" key="1">
    <source>
        <dbReference type="SAM" id="MobiDB-lite"/>
    </source>
</evidence>
<keyword evidence="3" id="KW-1185">Reference proteome</keyword>
<dbReference type="AlphaFoldDB" id="A0A9P8AVA3"/>
<proteinExistence type="predicted"/>
<organism evidence="2 3">
    <name type="scientific">Guyanagaster necrorhizus</name>
    <dbReference type="NCBI Taxonomy" id="856835"/>
    <lineage>
        <taxon>Eukaryota</taxon>
        <taxon>Fungi</taxon>
        <taxon>Dikarya</taxon>
        <taxon>Basidiomycota</taxon>
        <taxon>Agaricomycotina</taxon>
        <taxon>Agaricomycetes</taxon>
        <taxon>Agaricomycetidae</taxon>
        <taxon>Agaricales</taxon>
        <taxon>Marasmiineae</taxon>
        <taxon>Physalacriaceae</taxon>
        <taxon>Guyanagaster</taxon>
    </lineage>
</organism>
<dbReference type="EMBL" id="MU250531">
    <property type="protein sequence ID" value="KAG7447712.1"/>
    <property type="molecule type" value="Genomic_DNA"/>
</dbReference>
<dbReference type="Proteomes" id="UP000812287">
    <property type="component" value="Unassembled WGS sequence"/>
</dbReference>
<gene>
    <name evidence="2" type="ORF">BT62DRAFT_789704</name>
</gene>
<name>A0A9P8AVA3_9AGAR</name>
<evidence type="ECO:0000313" key="2">
    <source>
        <dbReference type="EMBL" id="KAG7447712.1"/>
    </source>
</evidence>
<feature type="compositionally biased region" description="Polar residues" evidence="1">
    <location>
        <begin position="61"/>
        <end position="73"/>
    </location>
</feature>
<reference evidence="2" key="1">
    <citation type="submission" date="2020-11" db="EMBL/GenBank/DDBJ databases">
        <title>Adaptations for nitrogen fixation in a non-lichenized fungal sporocarp promotes dispersal by wood-feeding termites.</title>
        <authorList>
            <consortium name="DOE Joint Genome Institute"/>
            <person name="Koch R.A."/>
            <person name="Yoon G."/>
            <person name="Arayal U."/>
            <person name="Lail K."/>
            <person name="Amirebrahimi M."/>
            <person name="Labutti K."/>
            <person name="Lipzen A."/>
            <person name="Riley R."/>
            <person name="Barry K."/>
            <person name="Henrissat B."/>
            <person name="Grigoriev I.V."/>
            <person name="Herr J.R."/>
            <person name="Aime M.C."/>
        </authorList>
    </citation>
    <scope>NUCLEOTIDE SEQUENCE</scope>
    <source>
        <strain evidence="2">MCA 3950</strain>
    </source>
</reference>